<dbReference type="Proteomes" id="UP000095358">
    <property type="component" value="Unassembled WGS sequence"/>
</dbReference>
<evidence type="ECO:0000313" key="10">
    <source>
        <dbReference type="Proteomes" id="UP000095358"/>
    </source>
</evidence>
<dbReference type="GO" id="GO:0005634">
    <property type="term" value="C:nucleus"/>
    <property type="evidence" value="ECO:0007669"/>
    <property type="project" value="TreeGrafter"/>
</dbReference>
<gene>
    <name evidence="9" type="ORF">AWRI3580_g523</name>
</gene>
<dbReference type="VEuPathDB" id="FungiDB:AWRI3580_g523"/>
<evidence type="ECO:0000256" key="5">
    <source>
        <dbReference type="ARBA" id="ARBA00023284"/>
    </source>
</evidence>
<comment type="catalytic activity">
    <reaction evidence="1">
        <text>2 glutathione + H2O2 = glutathione disulfide + 2 H2O</text>
        <dbReference type="Rhea" id="RHEA:16833"/>
        <dbReference type="ChEBI" id="CHEBI:15377"/>
        <dbReference type="ChEBI" id="CHEBI:16240"/>
        <dbReference type="ChEBI" id="CHEBI:57925"/>
        <dbReference type="ChEBI" id="CHEBI:58297"/>
        <dbReference type="EC" id="1.11.1.9"/>
    </reaction>
</comment>
<dbReference type="InterPro" id="IPR011899">
    <property type="entry name" value="Glutaredoxin_euk/vir"/>
</dbReference>
<evidence type="ECO:0000313" key="9">
    <source>
        <dbReference type="EMBL" id="OEJ92729.1"/>
    </source>
</evidence>
<evidence type="ECO:0000256" key="2">
    <source>
        <dbReference type="ARBA" id="ARBA00022448"/>
    </source>
</evidence>
<keyword evidence="4" id="KW-1015">Disulfide bond</keyword>
<keyword evidence="2" id="KW-0813">Transport</keyword>
<dbReference type="InterPro" id="IPR014025">
    <property type="entry name" value="Glutaredoxin_subgr"/>
</dbReference>
<feature type="domain" description="Glutaredoxin" evidence="8">
    <location>
        <begin position="20"/>
        <end position="89"/>
    </location>
</feature>
<dbReference type="InterPro" id="IPR002109">
    <property type="entry name" value="Glutaredoxin"/>
</dbReference>
<dbReference type="SUPFAM" id="SSF52833">
    <property type="entry name" value="Thioredoxin-like"/>
    <property type="match status" value="1"/>
</dbReference>
<comment type="caution">
    <text evidence="9">The sequence shown here is derived from an EMBL/GenBank/DDBJ whole genome shotgun (WGS) entry which is preliminary data.</text>
</comment>
<dbReference type="GO" id="GO:0005737">
    <property type="term" value="C:cytoplasm"/>
    <property type="evidence" value="ECO:0007669"/>
    <property type="project" value="TreeGrafter"/>
</dbReference>
<dbReference type="PANTHER" id="PTHR45694:SF18">
    <property type="entry name" value="GLUTAREDOXIN-1-RELATED"/>
    <property type="match status" value="1"/>
</dbReference>
<dbReference type="OrthoDB" id="418495at2759"/>
<keyword evidence="3" id="KW-0249">Electron transport</keyword>
<dbReference type="InterPro" id="IPR036249">
    <property type="entry name" value="Thioredoxin-like_sf"/>
</dbReference>
<dbReference type="Gene3D" id="3.40.30.10">
    <property type="entry name" value="Glutaredoxin"/>
    <property type="match status" value="1"/>
</dbReference>
<comment type="catalytic activity">
    <reaction evidence="7">
        <text>RX + glutathione = an S-substituted glutathione + a halide anion + H(+)</text>
        <dbReference type="Rhea" id="RHEA:16437"/>
        <dbReference type="ChEBI" id="CHEBI:15378"/>
        <dbReference type="ChEBI" id="CHEBI:16042"/>
        <dbReference type="ChEBI" id="CHEBI:17792"/>
        <dbReference type="ChEBI" id="CHEBI:57925"/>
        <dbReference type="ChEBI" id="CHEBI:90779"/>
        <dbReference type="EC" id="2.5.1.18"/>
    </reaction>
</comment>
<dbReference type="PROSITE" id="PS51354">
    <property type="entry name" value="GLUTAREDOXIN_2"/>
    <property type="match status" value="1"/>
</dbReference>
<comment type="catalytic activity">
    <reaction evidence="6">
        <text>1-chloro-2,4-dinitrobenzene + glutathione = 2,4-dinitrophenyl-S-glutathione + chloride + H(+)</text>
        <dbReference type="Rhea" id="RHEA:51220"/>
        <dbReference type="ChEBI" id="CHEBI:15378"/>
        <dbReference type="ChEBI" id="CHEBI:17996"/>
        <dbReference type="ChEBI" id="CHEBI:34718"/>
        <dbReference type="ChEBI" id="CHEBI:57925"/>
        <dbReference type="ChEBI" id="CHEBI:133977"/>
        <dbReference type="EC" id="2.5.1.18"/>
    </reaction>
</comment>
<dbReference type="NCBIfam" id="TIGR02180">
    <property type="entry name" value="GRX_euk"/>
    <property type="match status" value="1"/>
</dbReference>
<dbReference type="CDD" id="cd03419">
    <property type="entry name" value="GRX_GRXh_1_2_like"/>
    <property type="match status" value="1"/>
</dbReference>
<evidence type="ECO:0000256" key="7">
    <source>
        <dbReference type="ARBA" id="ARBA00047960"/>
    </source>
</evidence>
<organism evidence="9 10">
    <name type="scientific">Hanseniaspora uvarum</name>
    <name type="common">Yeast</name>
    <name type="synonym">Kloeckera apiculata</name>
    <dbReference type="NCBI Taxonomy" id="29833"/>
    <lineage>
        <taxon>Eukaryota</taxon>
        <taxon>Fungi</taxon>
        <taxon>Dikarya</taxon>
        <taxon>Ascomycota</taxon>
        <taxon>Saccharomycotina</taxon>
        <taxon>Saccharomycetes</taxon>
        <taxon>Saccharomycodales</taxon>
        <taxon>Saccharomycodaceae</taxon>
        <taxon>Hanseniaspora</taxon>
    </lineage>
</organism>
<protein>
    <submittedName>
        <fullName evidence="9">Glutaredoxin-2, mitochondrial</fullName>
    </submittedName>
</protein>
<dbReference type="InterPro" id="IPR011767">
    <property type="entry name" value="GLR_AS"/>
</dbReference>
<dbReference type="GO" id="GO:0004602">
    <property type="term" value="F:glutathione peroxidase activity"/>
    <property type="evidence" value="ECO:0007669"/>
    <property type="project" value="UniProtKB-EC"/>
</dbReference>
<evidence type="ECO:0000259" key="8">
    <source>
        <dbReference type="Pfam" id="PF00462"/>
    </source>
</evidence>
<name>A0A1E5S111_HANUV</name>
<dbReference type="Pfam" id="PF00462">
    <property type="entry name" value="Glutaredoxin"/>
    <property type="match status" value="1"/>
</dbReference>
<evidence type="ECO:0000256" key="3">
    <source>
        <dbReference type="ARBA" id="ARBA00022982"/>
    </source>
</evidence>
<dbReference type="FunFam" id="3.40.30.10:FF:000026">
    <property type="entry name" value="Glutaredoxin 2"/>
    <property type="match status" value="1"/>
</dbReference>
<dbReference type="PANTHER" id="PTHR45694">
    <property type="entry name" value="GLUTAREDOXIN 2"/>
    <property type="match status" value="1"/>
</dbReference>
<reference evidence="10" key="1">
    <citation type="journal article" date="2016" name="Genome Announc.">
        <title>Genome sequences of three species of Hanseniaspora isolated from spontaneous wine fermentations.</title>
        <authorList>
            <person name="Sternes P.R."/>
            <person name="Lee D."/>
            <person name="Kutyna D.R."/>
            <person name="Borneman A.R."/>
        </authorList>
    </citation>
    <scope>NUCLEOTIDE SEQUENCE [LARGE SCALE GENOMIC DNA]</scope>
    <source>
        <strain evidence="10">AWRI3580</strain>
    </source>
</reference>
<keyword evidence="10" id="KW-1185">Reference proteome</keyword>
<dbReference type="PROSITE" id="PS00195">
    <property type="entry name" value="GLUTAREDOXIN_1"/>
    <property type="match status" value="1"/>
</dbReference>
<dbReference type="PRINTS" id="PR00160">
    <property type="entry name" value="GLUTAREDOXIN"/>
</dbReference>
<dbReference type="AlphaFoldDB" id="A0A1E5S111"/>
<dbReference type="EMBL" id="LPNN01000001">
    <property type="protein sequence ID" value="OEJ92729.1"/>
    <property type="molecule type" value="Genomic_DNA"/>
</dbReference>
<evidence type="ECO:0000256" key="4">
    <source>
        <dbReference type="ARBA" id="ARBA00023157"/>
    </source>
</evidence>
<keyword evidence="5" id="KW-0676">Redox-active center</keyword>
<accession>A0A1E5S111</accession>
<evidence type="ECO:0000256" key="6">
    <source>
        <dbReference type="ARBA" id="ARBA00035808"/>
    </source>
</evidence>
<dbReference type="GO" id="GO:0034599">
    <property type="term" value="P:cellular response to oxidative stress"/>
    <property type="evidence" value="ECO:0007669"/>
    <property type="project" value="TreeGrafter"/>
</dbReference>
<sequence length="109" mass="12422">MAAINKLIPIIKKSIETNKVFIAHKTYCPYCHSTLNLINEKIRENILKKEDVYYLELDTIEDGADYQDALQEISGQRTVPNIYINNKHIGGNSDLQTLNSTGELDKLLK</sequence>
<proteinExistence type="predicted"/>
<dbReference type="GO" id="GO:0004364">
    <property type="term" value="F:glutathione transferase activity"/>
    <property type="evidence" value="ECO:0007669"/>
    <property type="project" value="UniProtKB-EC"/>
</dbReference>
<evidence type="ECO:0000256" key="1">
    <source>
        <dbReference type="ARBA" id="ARBA00000217"/>
    </source>
</evidence>
<dbReference type="STRING" id="29833.A0A1E5S111"/>
<dbReference type="GO" id="GO:0015038">
    <property type="term" value="F:glutathione disulfide oxidoreductase activity"/>
    <property type="evidence" value="ECO:0007669"/>
    <property type="project" value="TreeGrafter"/>
</dbReference>